<accession>A0ABP1REH2</accession>
<keyword evidence="1" id="KW-0472">Membrane</keyword>
<evidence type="ECO:0000256" key="1">
    <source>
        <dbReference type="SAM" id="Phobius"/>
    </source>
</evidence>
<evidence type="ECO:0000313" key="3">
    <source>
        <dbReference type="Proteomes" id="UP001642540"/>
    </source>
</evidence>
<organism evidence="2 3">
    <name type="scientific">Orchesella dallaii</name>
    <dbReference type="NCBI Taxonomy" id="48710"/>
    <lineage>
        <taxon>Eukaryota</taxon>
        <taxon>Metazoa</taxon>
        <taxon>Ecdysozoa</taxon>
        <taxon>Arthropoda</taxon>
        <taxon>Hexapoda</taxon>
        <taxon>Collembola</taxon>
        <taxon>Entomobryomorpha</taxon>
        <taxon>Entomobryoidea</taxon>
        <taxon>Orchesellidae</taxon>
        <taxon>Orchesellinae</taxon>
        <taxon>Orchesella</taxon>
    </lineage>
</organism>
<proteinExistence type="predicted"/>
<feature type="transmembrane region" description="Helical" evidence="1">
    <location>
        <begin position="268"/>
        <end position="291"/>
    </location>
</feature>
<dbReference type="Proteomes" id="UP001642540">
    <property type="component" value="Unassembled WGS sequence"/>
</dbReference>
<sequence>MLIHENFLQFCKLNLKQQGKIWTAHIKFITTKEGDQLVVRPTTKQKSTYVKLLVSFLFVSILWLQIFQQMGNEELLTTLQSMLYATPTLSNVVLRMVYLKQNYFVANLFNMFLNYERNLKDENKYWPLNRSQKYLIQFVQLNVILGPLTIAIGYSLQRWLSPCNSALFGFNFIPECMESSRGLESSWTFVSLAQLTLQIIISAWLITDVVGEGVFLIMHMSYVQSCCFKQYTVCFRNNLKTKFDLQKLLRYRQLQILVRGYNWIQQGLVIFMPITVGPYIFVKGVYGLIYLGSSTEAISFPDILVFGTSFFGGFVIILLITGAYAGVHSESTATLKFIRQRVLFKLIGSPNAYQIKIIIKYVKSFSPLQVNVGATNYVEKFTPIVLLDFSVAQIVNLLLLG</sequence>
<protein>
    <recommendedName>
        <fullName evidence="4">Odorant receptor</fullName>
    </recommendedName>
</protein>
<evidence type="ECO:0008006" key="4">
    <source>
        <dbReference type="Google" id="ProtNLM"/>
    </source>
</evidence>
<keyword evidence="1" id="KW-0812">Transmembrane</keyword>
<feature type="transmembrane region" description="Helical" evidence="1">
    <location>
        <begin position="303"/>
        <end position="327"/>
    </location>
</feature>
<keyword evidence="1" id="KW-1133">Transmembrane helix</keyword>
<feature type="transmembrane region" description="Helical" evidence="1">
    <location>
        <begin position="134"/>
        <end position="156"/>
    </location>
</feature>
<name>A0ABP1REH2_9HEXA</name>
<gene>
    <name evidence="2" type="ORF">ODALV1_LOCUS19687</name>
</gene>
<dbReference type="EMBL" id="CAXLJM020000067">
    <property type="protein sequence ID" value="CAL8122128.1"/>
    <property type="molecule type" value="Genomic_DNA"/>
</dbReference>
<keyword evidence="3" id="KW-1185">Reference proteome</keyword>
<feature type="transmembrane region" description="Helical" evidence="1">
    <location>
        <begin position="187"/>
        <end position="210"/>
    </location>
</feature>
<feature type="transmembrane region" description="Helical" evidence="1">
    <location>
        <begin position="92"/>
        <end position="113"/>
    </location>
</feature>
<evidence type="ECO:0000313" key="2">
    <source>
        <dbReference type="EMBL" id="CAL8122128.1"/>
    </source>
</evidence>
<comment type="caution">
    <text evidence="2">The sequence shown here is derived from an EMBL/GenBank/DDBJ whole genome shotgun (WGS) entry which is preliminary data.</text>
</comment>
<feature type="transmembrane region" description="Helical" evidence="1">
    <location>
        <begin position="49"/>
        <end position="67"/>
    </location>
</feature>
<reference evidence="2 3" key="1">
    <citation type="submission" date="2024-08" db="EMBL/GenBank/DDBJ databases">
        <authorList>
            <person name="Cucini C."/>
            <person name="Frati F."/>
        </authorList>
    </citation>
    <scope>NUCLEOTIDE SEQUENCE [LARGE SCALE GENOMIC DNA]</scope>
</reference>